<dbReference type="EMBL" id="JACCBX010000001">
    <property type="protein sequence ID" value="NYE03441.1"/>
    <property type="molecule type" value="Genomic_DNA"/>
</dbReference>
<comment type="caution">
    <text evidence="1">The sequence shown here is derived from an EMBL/GenBank/DDBJ whole genome shotgun (WGS) entry which is preliminary data.</text>
</comment>
<protein>
    <submittedName>
        <fullName evidence="1">Uncharacterized protein</fullName>
    </submittedName>
</protein>
<name>A0A852T5E7_9BACI</name>
<evidence type="ECO:0000313" key="1">
    <source>
        <dbReference type="EMBL" id="NYE03441.1"/>
    </source>
</evidence>
<proteinExistence type="predicted"/>
<reference evidence="2" key="1">
    <citation type="submission" date="2020-07" db="EMBL/GenBank/DDBJ databases">
        <authorList>
            <person name="Partida-Martinez L."/>
            <person name="Huntemann M."/>
            <person name="Clum A."/>
            <person name="Wang J."/>
            <person name="Palaniappan K."/>
            <person name="Ritter S."/>
            <person name="Chen I.-M."/>
            <person name="Stamatis D."/>
            <person name="Reddy T."/>
            <person name="O'Malley R."/>
            <person name="Daum C."/>
            <person name="Shapiro N."/>
            <person name="Ivanova N."/>
            <person name="Kyrpides N."/>
            <person name="Woyke T."/>
        </authorList>
    </citation>
    <scope>NUCLEOTIDE SEQUENCE [LARGE SCALE GENOMIC DNA]</scope>
    <source>
        <strain evidence="2">AT2.8</strain>
    </source>
</reference>
<sequence length="44" mass="5007">MFNNFLRENKISAAILTILRLTLAMLGSQQVIIKLQADLTLQDF</sequence>
<reference evidence="2" key="2">
    <citation type="submission" date="2020-08" db="EMBL/GenBank/DDBJ databases">
        <title>The Agave Microbiome: Exploring the role of microbial communities in plant adaptations to desert environments.</title>
        <authorList>
            <person name="Partida-Martinez L.P."/>
        </authorList>
    </citation>
    <scope>NUCLEOTIDE SEQUENCE [LARGE SCALE GENOMIC DNA]</scope>
    <source>
        <strain evidence="2">AT2.8</strain>
    </source>
</reference>
<accession>A0A852T5E7</accession>
<organism evidence="1 2">
    <name type="scientific">Neobacillus niacini</name>
    <dbReference type="NCBI Taxonomy" id="86668"/>
    <lineage>
        <taxon>Bacteria</taxon>
        <taxon>Bacillati</taxon>
        <taxon>Bacillota</taxon>
        <taxon>Bacilli</taxon>
        <taxon>Bacillales</taxon>
        <taxon>Bacillaceae</taxon>
        <taxon>Neobacillus</taxon>
    </lineage>
</organism>
<dbReference type="Proteomes" id="UP000548423">
    <property type="component" value="Unassembled WGS sequence"/>
</dbReference>
<dbReference type="AlphaFoldDB" id="A0A852T5E7"/>
<gene>
    <name evidence="1" type="ORF">F4694_000160</name>
</gene>
<evidence type="ECO:0000313" key="2">
    <source>
        <dbReference type="Proteomes" id="UP000548423"/>
    </source>
</evidence>